<comment type="similarity">
    <text evidence="1">Belongs to the phD/YefM antitoxin family.</text>
</comment>
<evidence type="ECO:0000313" key="3">
    <source>
        <dbReference type="Proteomes" id="UP001466893"/>
    </source>
</evidence>
<dbReference type="InterPro" id="IPR036165">
    <property type="entry name" value="YefM-like_sf"/>
</dbReference>
<dbReference type="NCBIfam" id="TIGR01552">
    <property type="entry name" value="phd_fam"/>
    <property type="match status" value="1"/>
</dbReference>
<dbReference type="Proteomes" id="UP001466893">
    <property type="component" value="Chromosome"/>
</dbReference>
<sequence length="65" mass="7064">MQTINSRTARQHFSATLNAATAAPIEITRSGGVESVVWISKREYETLKHAAGWLVDTPVKEPAAV</sequence>
<proteinExistence type="inferred from homology"/>
<dbReference type="RefSeq" id="WP_342324820.1">
    <property type="nucleotide sequence ID" value="NZ_CP151800.1"/>
</dbReference>
<gene>
    <name evidence="2" type="ORF">AAEY27_09170</name>
</gene>
<keyword evidence="3" id="KW-1185">Reference proteome</keyword>
<accession>A0ABZ3B9Y1</accession>
<evidence type="ECO:0000256" key="1">
    <source>
        <dbReference type="ARBA" id="ARBA00009981"/>
    </source>
</evidence>
<reference evidence="2 3" key="1">
    <citation type="submission" date="2024-04" db="EMBL/GenBank/DDBJ databases">
        <title>Kosakonia calanthae sp. nov., a halophilic bacterium isolated from leaves of Calanthe tiplacata.</title>
        <authorList>
            <person name="Wu P."/>
        </authorList>
    </citation>
    <scope>NUCLEOTIDE SEQUENCE [LARGE SCALE GENOMIC DNA]</scope>
    <source>
        <strain evidence="2 3">BYX6</strain>
    </source>
</reference>
<evidence type="ECO:0000313" key="2">
    <source>
        <dbReference type="EMBL" id="WZW00028.1"/>
    </source>
</evidence>
<organism evidence="2 3">
    <name type="scientific">Kosakonia calanthes</name>
    <dbReference type="NCBI Taxonomy" id="3139408"/>
    <lineage>
        <taxon>Bacteria</taxon>
        <taxon>Pseudomonadati</taxon>
        <taxon>Pseudomonadota</taxon>
        <taxon>Gammaproteobacteria</taxon>
        <taxon>Enterobacterales</taxon>
        <taxon>Enterobacteriaceae</taxon>
        <taxon>Kosakonia</taxon>
    </lineage>
</organism>
<name>A0ABZ3B9Y1_9ENTR</name>
<dbReference type="Gene3D" id="3.40.1620.10">
    <property type="entry name" value="YefM-like domain"/>
    <property type="match status" value="1"/>
</dbReference>
<dbReference type="SUPFAM" id="SSF143120">
    <property type="entry name" value="YefM-like"/>
    <property type="match status" value="1"/>
</dbReference>
<protein>
    <submittedName>
        <fullName evidence="2">Type II toxin-antitoxin system prevent-host-death family antitoxin</fullName>
    </submittedName>
</protein>
<dbReference type="EMBL" id="CP151800">
    <property type="protein sequence ID" value="WZW00028.1"/>
    <property type="molecule type" value="Genomic_DNA"/>
</dbReference>